<name>A0A0B2SLA1_GLYSO</name>
<dbReference type="GO" id="GO:0006952">
    <property type="term" value="P:defense response"/>
    <property type="evidence" value="ECO:0007669"/>
    <property type="project" value="UniProtKB-KW"/>
</dbReference>
<reference evidence="9 10" key="2">
    <citation type="submission" date="2018-09" db="EMBL/GenBank/DDBJ databases">
        <title>A high-quality reference genome of wild soybean provides a powerful tool to mine soybean genomes.</title>
        <authorList>
            <person name="Xie M."/>
            <person name="Chung C.Y.L."/>
            <person name="Li M.-W."/>
            <person name="Wong F.-L."/>
            <person name="Chan T.-F."/>
            <person name="Lam H.-M."/>
        </authorList>
    </citation>
    <scope>NUCLEOTIDE SEQUENCE [LARGE SCALE GENOMIC DNA]</scope>
    <source>
        <strain evidence="10">cv. W05</strain>
        <tissue evidence="9">Hypocotyl of etiolated seedlings</tissue>
    </source>
</reference>
<dbReference type="Gene3D" id="3.40.50.300">
    <property type="entry name" value="P-loop containing nucleotide triphosphate hydrolases"/>
    <property type="match status" value="1"/>
</dbReference>
<feature type="domain" description="AAA+ ATPase" evidence="7">
    <location>
        <begin position="164"/>
        <end position="299"/>
    </location>
</feature>
<dbReference type="InterPro" id="IPR032675">
    <property type="entry name" value="LRR_dom_sf"/>
</dbReference>
<dbReference type="InterPro" id="IPR002182">
    <property type="entry name" value="NB-ARC"/>
</dbReference>
<evidence type="ECO:0000256" key="4">
    <source>
        <dbReference type="ARBA" id="ARBA00022821"/>
    </source>
</evidence>
<keyword evidence="4" id="KW-0611">Plant defense</keyword>
<dbReference type="Pfam" id="PF23247">
    <property type="entry name" value="LRR_RPS2"/>
    <property type="match status" value="2"/>
</dbReference>
<dbReference type="PANTHER" id="PTHR33463:SF203">
    <property type="entry name" value="AAA+ ATPASE DOMAIN-CONTAINING PROTEIN"/>
    <property type="match status" value="1"/>
</dbReference>
<keyword evidence="6" id="KW-0175">Coiled coil</keyword>
<dbReference type="EMBL" id="QZWG01000011">
    <property type="protein sequence ID" value="RZB82926.1"/>
    <property type="molecule type" value="Genomic_DNA"/>
</dbReference>
<evidence type="ECO:0000313" key="9">
    <source>
        <dbReference type="EMBL" id="RZB82926.1"/>
    </source>
</evidence>
<dbReference type="Gene3D" id="1.10.8.430">
    <property type="entry name" value="Helical domain of apoptotic protease-activating factors"/>
    <property type="match status" value="1"/>
</dbReference>
<evidence type="ECO:0000256" key="2">
    <source>
        <dbReference type="ARBA" id="ARBA00022737"/>
    </source>
</evidence>
<evidence type="ECO:0000313" key="10">
    <source>
        <dbReference type="Proteomes" id="UP000289340"/>
    </source>
</evidence>
<dbReference type="Pfam" id="PF00931">
    <property type="entry name" value="NB-ARC"/>
    <property type="match status" value="1"/>
</dbReference>
<accession>A0A0B2SLA1</accession>
<evidence type="ECO:0000256" key="3">
    <source>
        <dbReference type="ARBA" id="ARBA00022741"/>
    </source>
</evidence>
<dbReference type="GO" id="GO:0005524">
    <property type="term" value="F:ATP binding"/>
    <property type="evidence" value="ECO:0007669"/>
    <property type="project" value="UniProtKB-KW"/>
</dbReference>
<dbReference type="Gene3D" id="3.80.10.10">
    <property type="entry name" value="Ribonuclease Inhibitor"/>
    <property type="match status" value="4"/>
</dbReference>
<feature type="coiled-coil region" evidence="6">
    <location>
        <begin position="19"/>
        <end position="67"/>
    </location>
</feature>
<proteinExistence type="inferred from homology"/>
<protein>
    <submittedName>
        <fullName evidence="8">Disease resistance protein</fullName>
    </submittedName>
</protein>
<dbReference type="PANTHER" id="PTHR33463">
    <property type="entry name" value="NB-ARC DOMAIN-CONTAINING PROTEIN-RELATED"/>
    <property type="match status" value="1"/>
</dbReference>
<dbReference type="InterPro" id="IPR003593">
    <property type="entry name" value="AAA+_ATPase"/>
</dbReference>
<gene>
    <name evidence="9" type="ORF">D0Y65_031830</name>
    <name evidence="8" type="ORF">glysoja_040343</name>
</gene>
<evidence type="ECO:0000256" key="6">
    <source>
        <dbReference type="SAM" id="Coils"/>
    </source>
</evidence>
<dbReference type="GO" id="GO:0043531">
    <property type="term" value="F:ADP binding"/>
    <property type="evidence" value="ECO:0007669"/>
    <property type="project" value="InterPro"/>
</dbReference>
<dbReference type="SUPFAM" id="SSF52058">
    <property type="entry name" value="L domain-like"/>
    <property type="match status" value="1"/>
</dbReference>
<organism evidence="8">
    <name type="scientific">Glycine soja</name>
    <name type="common">Wild soybean</name>
    <dbReference type="NCBI Taxonomy" id="3848"/>
    <lineage>
        <taxon>Eukaryota</taxon>
        <taxon>Viridiplantae</taxon>
        <taxon>Streptophyta</taxon>
        <taxon>Embryophyta</taxon>
        <taxon>Tracheophyta</taxon>
        <taxon>Spermatophyta</taxon>
        <taxon>Magnoliopsida</taxon>
        <taxon>eudicotyledons</taxon>
        <taxon>Gunneridae</taxon>
        <taxon>Pentapetalae</taxon>
        <taxon>rosids</taxon>
        <taxon>fabids</taxon>
        <taxon>Fabales</taxon>
        <taxon>Fabaceae</taxon>
        <taxon>Papilionoideae</taxon>
        <taxon>50 kb inversion clade</taxon>
        <taxon>NPAAA clade</taxon>
        <taxon>indigoferoid/millettioid clade</taxon>
        <taxon>Phaseoleae</taxon>
        <taxon>Glycine</taxon>
        <taxon>Glycine subgen. Soja</taxon>
    </lineage>
</organism>
<dbReference type="InterPro" id="IPR027417">
    <property type="entry name" value="P-loop_NTPase"/>
</dbReference>
<dbReference type="SMART" id="SM00382">
    <property type="entry name" value="AAA"/>
    <property type="match status" value="1"/>
</dbReference>
<keyword evidence="3" id="KW-0547">Nucleotide-binding</keyword>
<sequence>MDTIVSVASPIVESQFGYLMSYKENLQRLENMAQRLEDTKVSMQHRVDEAEGNEEKIEDIVQNWLKEASDTVAEAKKLIDTEGHAEAGCCMGLIPNVWTRCQLSKGFREMTQKISEVIGNGKFDRISYRVPAEVTRTSSDIGYEALDSRTSVLNEIKEALKDPKMYMIGVHGMGGVGKTTLVNELEWQVKKDGSFGAVVIATITSSPNVKEIQNKIADALNKKLKKETEKERAGELCQRIREKKNVLIILDDIWSELDLTEVGIPFGDEHSGYKLVMTSRDLNVLIKMGTQIEFDLRALQEEDSWNLFQKMAGDVVKEINIKPIAENVAKCCAGLPLLIVTVAKGLRKKDATAWKDALIQLESFDHKELQNKVHPSLELSYNFLENEELKSLFLFIGSFGINEIDTEELFSYCWGLGFYGHLRTLTKARNRYYKLINDLRASSLLLEDPECIRMHDVVCDVAKSIASRFLPTYVVPRYRIIKDWPKVDQLQKCHYIIIPWSYIYELPEKLECPELKLLVLENRHGKLKVPDNFFYGIREVRTLSLYGMSFNPFLPPLYHLINLRTLNLCGCELGDIRMVAKLTNLEILQLGSSSIEELPKEIGHLTHLRLLNLATCSKLRVIPANLISSLTCLEELYMGSCPIEWEVEGRKSESNNASLGELWNLNQLTTLEISIQDTSVLPKDLEFLEKLERYYISVGYMWVRLRSGGDHETSRILKLTDSLWTNISLTTVEDLSFANLKDVKDVYQLNDGFPLLKHLHIQESDELLHIINSTEMSTPYSAFPNLETLVLFNLSNMKEICYGPVPAHSFEKLQVITVVDCDEMKNLLLYSLLKNLSQLREMQITRCKNMKEIIAVENQEDEKEVSEIVFCELHSVKLRQLPMLLSFCLPLTVEKDNQPIPLQALFNKKVVMPKLETLELRYINTCKIWDDILPVYSCIQNLTSLSVYSCHRLTSLFSSSVTRALVRLERLVIVNCSMLKDIFVQEEEEVGLPNLEELVIKSMCDLKSIWPNQLAPNSFSKLKRIIFEDCEGFDYVFPISVAKKLRQLQSLDMKRCVIKNIVEESDSSDMTNIYLARLSVDGCDNMNTIVQPSVLFPNLDELDVGSCHGVVNIITPSRAESLPKLRFLSIGCCDKLEEIYGSKNENDAPLREIYFMKLEVLLLMVLPRLTSFCRGNYNFYFQSLRMVQLDACSMMETFCHGKLTTPRLKKVLYEWGSKELWDDDLNTTTRTIFTKSFHNTEQDWNSSSELWRY</sequence>
<dbReference type="PRINTS" id="PR00364">
    <property type="entry name" value="DISEASERSIST"/>
</dbReference>
<dbReference type="Proteomes" id="UP000053555">
    <property type="component" value="Unassembled WGS sequence"/>
</dbReference>
<dbReference type="FunFam" id="3.40.50.300:FF:001091">
    <property type="entry name" value="Probable disease resistance protein At1g61300"/>
    <property type="match status" value="1"/>
</dbReference>
<evidence type="ECO:0000256" key="1">
    <source>
        <dbReference type="ARBA" id="ARBA00008894"/>
    </source>
</evidence>
<comment type="similarity">
    <text evidence="1">Belongs to the disease resistance NB-LRR family.</text>
</comment>
<dbReference type="InterPro" id="IPR057135">
    <property type="entry name" value="At4g27190-like_LRR"/>
</dbReference>
<keyword evidence="2" id="KW-0677">Repeat</keyword>
<evidence type="ECO:0000256" key="5">
    <source>
        <dbReference type="ARBA" id="ARBA00022840"/>
    </source>
</evidence>
<keyword evidence="10" id="KW-1185">Reference proteome</keyword>
<dbReference type="SUPFAM" id="SSF52540">
    <property type="entry name" value="P-loop containing nucleoside triphosphate hydrolases"/>
    <property type="match status" value="1"/>
</dbReference>
<dbReference type="InterPro" id="IPR042197">
    <property type="entry name" value="Apaf_helical"/>
</dbReference>
<dbReference type="InterPro" id="IPR055414">
    <property type="entry name" value="LRR_R13L4/SHOC2-like"/>
</dbReference>
<dbReference type="Proteomes" id="UP000289340">
    <property type="component" value="Chromosome 11"/>
</dbReference>
<evidence type="ECO:0000259" key="7">
    <source>
        <dbReference type="SMART" id="SM00382"/>
    </source>
</evidence>
<evidence type="ECO:0000313" key="8">
    <source>
        <dbReference type="EMBL" id="KHN47466.1"/>
    </source>
</evidence>
<reference evidence="8" key="1">
    <citation type="submission" date="2014-07" db="EMBL/GenBank/DDBJ databases">
        <title>Identification of a novel salt tolerance gene in wild soybean by whole-genome sequencing.</title>
        <authorList>
            <person name="Lam H.-M."/>
            <person name="Qi X."/>
            <person name="Li M.-W."/>
            <person name="Liu X."/>
            <person name="Xie M."/>
            <person name="Ni M."/>
            <person name="Xu X."/>
        </authorList>
    </citation>
    <scope>NUCLEOTIDE SEQUENCE [LARGE SCALE GENOMIC DNA]</scope>
    <source>
        <tissue evidence="8">Root</tissue>
    </source>
</reference>
<dbReference type="AlphaFoldDB" id="A0A0B2SLA1"/>
<dbReference type="Pfam" id="PF23598">
    <property type="entry name" value="LRR_14"/>
    <property type="match status" value="1"/>
</dbReference>
<dbReference type="EMBL" id="KN640708">
    <property type="protein sequence ID" value="KHN47466.1"/>
    <property type="molecule type" value="Genomic_DNA"/>
</dbReference>
<keyword evidence="5" id="KW-0067">ATP-binding</keyword>
<dbReference type="InterPro" id="IPR050905">
    <property type="entry name" value="Plant_NBS-LRR"/>
</dbReference>